<dbReference type="PANTHER" id="PTHR10543">
    <property type="entry name" value="BETA-CAROTENE DIOXYGENASE"/>
    <property type="match status" value="1"/>
</dbReference>
<accession>A0A3R7PIL9</accession>
<dbReference type="GO" id="GO:0003834">
    <property type="term" value="F:beta-carotene 15,15'-dioxygenase activity"/>
    <property type="evidence" value="ECO:0007669"/>
    <property type="project" value="TreeGrafter"/>
</dbReference>
<dbReference type="AlphaFoldDB" id="A0A3R7PIL9"/>
<comment type="cofactor">
    <cofactor evidence="5">
        <name>Fe(2+)</name>
        <dbReference type="ChEBI" id="CHEBI:29033"/>
    </cofactor>
    <text evidence="5">Binds 1 Fe(2+) ion per subunit.</text>
</comment>
<feature type="binding site" evidence="5">
    <location>
        <position position="321"/>
    </location>
    <ligand>
        <name>Fe cation</name>
        <dbReference type="ChEBI" id="CHEBI:24875"/>
        <note>catalytic</note>
    </ligand>
</feature>
<proteinExistence type="inferred from homology"/>
<feature type="binding site" evidence="5">
    <location>
        <position position="544"/>
    </location>
    <ligand>
        <name>Fe cation</name>
        <dbReference type="ChEBI" id="CHEBI:24875"/>
        <note>catalytic</note>
    </ligand>
</feature>
<feature type="binding site" evidence="5">
    <location>
        <position position="250"/>
    </location>
    <ligand>
        <name>Fe cation</name>
        <dbReference type="ChEBI" id="CHEBI:24875"/>
        <note>catalytic</note>
    </ligand>
</feature>
<dbReference type="GO" id="GO:0042574">
    <property type="term" value="P:retinal metabolic process"/>
    <property type="evidence" value="ECO:0007669"/>
    <property type="project" value="TreeGrafter"/>
</dbReference>
<comment type="caution">
    <text evidence="7">The sequence shown here is derived from an EMBL/GenBank/DDBJ whole genome shotgun (WGS) entry which is preliminary data.</text>
</comment>
<evidence type="ECO:0000256" key="5">
    <source>
        <dbReference type="PIRSR" id="PIRSR604294-1"/>
    </source>
</evidence>
<evidence type="ECO:0000313" key="8">
    <source>
        <dbReference type="Proteomes" id="UP000283509"/>
    </source>
</evidence>
<dbReference type="GO" id="GO:0016121">
    <property type="term" value="P:carotene catabolic process"/>
    <property type="evidence" value="ECO:0007669"/>
    <property type="project" value="TreeGrafter"/>
</dbReference>
<evidence type="ECO:0000256" key="4">
    <source>
        <dbReference type="ARBA" id="ARBA00023004"/>
    </source>
</evidence>
<keyword evidence="4 5" id="KW-0408">Iron</keyword>
<dbReference type="GO" id="GO:0010436">
    <property type="term" value="F:carotenoid dioxygenase activity"/>
    <property type="evidence" value="ECO:0007669"/>
    <property type="project" value="TreeGrafter"/>
</dbReference>
<keyword evidence="6" id="KW-0732">Signal</keyword>
<evidence type="ECO:0000256" key="1">
    <source>
        <dbReference type="ARBA" id="ARBA00006787"/>
    </source>
</evidence>
<dbReference type="Proteomes" id="UP000283509">
    <property type="component" value="Unassembled WGS sequence"/>
</dbReference>
<evidence type="ECO:0000256" key="3">
    <source>
        <dbReference type="ARBA" id="ARBA00023002"/>
    </source>
</evidence>
<reference evidence="7 8" key="2">
    <citation type="submission" date="2019-01" db="EMBL/GenBank/DDBJ databases">
        <title>The decoding of complex shrimp genome reveals the adaptation for benthos swimmer, frequently molting mechanism and breeding impact on genome.</title>
        <authorList>
            <person name="Sun Y."/>
            <person name="Gao Y."/>
            <person name="Yu Y."/>
        </authorList>
    </citation>
    <scope>NUCLEOTIDE SEQUENCE [LARGE SCALE GENOMIC DNA]</scope>
    <source>
        <tissue evidence="7">Muscle</tissue>
    </source>
</reference>
<reference evidence="7 8" key="1">
    <citation type="submission" date="2018-04" db="EMBL/GenBank/DDBJ databases">
        <authorList>
            <person name="Zhang X."/>
            <person name="Yuan J."/>
            <person name="Li F."/>
            <person name="Xiang J."/>
        </authorList>
    </citation>
    <scope>NUCLEOTIDE SEQUENCE [LARGE SCALE GENOMIC DNA]</scope>
    <source>
        <tissue evidence="7">Muscle</tissue>
    </source>
</reference>
<feature type="signal peptide" evidence="6">
    <location>
        <begin position="1"/>
        <end position="19"/>
    </location>
</feature>
<evidence type="ECO:0000256" key="6">
    <source>
        <dbReference type="SAM" id="SignalP"/>
    </source>
</evidence>
<name>A0A3R7PIL9_PENVA</name>
<feature type="binding site" evidence="5">
    <location>
        <position position="196"/>
    </location>
    <ligand>
        <name>Fe cation</name>
        <dbReference type="ChEBI" id="CHEBI:24875"/>
        <note>catalytic</note>
    </ligand>
</feature>
<dbReference type="Pfam" id="PF03055">
    <property type="entry name" value="RPE65"/>
    <property type="match status" value="1"/>
</dbReference>
<dbReference type="GO" id="GO:0046872">
    <property type="term" value="F:metal ion binding"/>
    <property type="evidence" value="ECO:0007669"/>
    <property type="project" value="UniProtKB-KW"/>
</dbReference>
<comment type="similarity">
    <text evidence="1">Belongs to the carotenoid oxygenase family.</text>
</comment>
<dbReference type="PANTHER" id="PTHR10543:SF24">
    <property type="entry name" value="CAROTENOID ISOMEROOXYGENASE"/>
    <property type="match status" value="1"/>
</dbReference>
<feature type="chain" id="PRO_5018606354" evidence="6">
    <location>
        <begin position="20"/>
        <end position="557"/>
    </location>
</feature>
<sequence length="557" mass="62140">MGRSLFSIVILALLTFAHAEPDPPTSSWLRHCEKDTPTPVKGVVEGVVPAWLEGRLTRVGPGARHVGDTSYRHLFDPLALLHLITVQGGEVTYTSKYLDSDAYRANMEANRIVVGGFGTAPFPDPCRTLFDSVASWFSRPPKIMDNCLVNVLQVKDQMVAMTETDEVRVVDPETLDTLGDKLTISEYVAVRQATAHPHVDPDGTVYNLASSGNRNGPTYNIISLRNGEIEQAKMEASINARWRFHPGYMHSYAITENYFILLETPFTFSIGALLAGQYFGKSFEEAMVWFPNEKVHFRVIDRRTGQEHPTTFTSDAFFTFHHINAYETSDDMLVIDVSHIQSGEIVKSLYYSNLKKANDDPTKLKFDSVAKRFILPLGDVSGMPDESELLEGVPDAKVENRAGDSASAKKVSDNTIHLEALTLNPIFFEMPRINYDYNGKQYRYAYGASNEGMVLDFTTLVKLDVKTGEEKVWTDPAYFVSEPVYVASPDSKSSGVEDDGVVLSLLLHRTNPRLISFLVLDAQNFNQIAKVDFEAQGTVTPTFHGQFVSSFDQVHGY</sequence>
<keyword evidence="2 5" id="KW-0479">Metal-binding</keyword>
<dbReference type="EMBL" id="QCYY01002064">
    <property type="protein sequence ID" value="ROT73108.1"/>
    <property type="molecule type" value="Genomic_DNA"/>
</dbReference>
<evidence type="ECO:0000313" key="7">
    <source>
        <dbReference type="EMBL" id="ROT73108.1"/>
    </source>
</evidence>
<organism evidence="7 8">
    <name type="scientific">Penaeus vannamei</name>
    <name type="common">Whiteleg shrimp</name>
    <name type="synonym">Litopenaeus vannamei</name>
    <dbReference type="NCBI Taxonomy" id="6689"/>
    <lineage>
        <taxon>Eukaryota</taxon>
        <taxon>Metazoa</taxon>
        <taxon>Ecdysozoa</taxon>
        <taxon>Arthropoda</taxon>
        <taxon>Crustacea</taxon>
        <taxon>Multicrustacea</taxon>
        <taxon>Malacostraca</taxon>
        <taxon>Eumalacostraca</taxon>
        <taxon>Eucarida</taxon>
        <taxon>Decapoda</taxon>
        <taxon>Dendrobranchiata</taxon>
        <taxon>Penaeoidea</taxon>
        <taxon>Penaeidae</taxon>
        <taxon>Penaeus</taxon>
    </lineage>
</organism>
<keyword evidence="3" id="KW-0560">Oxidoreductase</keyword>
<gene>
    <name evidence="7" type="ORF">C7M84_008479</name>
</gene>
<keyword evidence="8" id="KW-1185">Reference proteome</keyword>
<dbReference type="STRING" id="6689.A0A3R7PIL9"/>
<protein>
    <submittedName>
        <fullName evidence="7">Uncharacterized protein</fullName>
    </submittedName>
</protein>
<dbReference type="InterPro" id="IPR004294">
    <property type="entry name" value="Carotenoid_Oase"/>
</dbReference>
<dbReference type="OrthoDB" id="1069523at2759"/>
<evidence type="ECO:0000256" key="2">
    <source>
        <dbReference type="ARBA" id="ARBA00022723"/>
    </source>
</evidence>